<evidence type="ECO:0000313" key="3">
    <source>
        <dbReference type="EMBL" id="QYA06339.1"/>
    </source>
</evidence>
<dbReference type="EMBL" id="CP039691">
    <property type="protein sequence ID" value="QCI98208.1"/>
    <property type="molecule type" value="Genomic_DNA"/>
</dbReference>
<keyword evidence="5" id="KW-1185">Reference proteome</keyword>
<evidence type="ECO:0000256" key="1">
    <source>
        <dbReference type="ARBA" id="ARBA00022649"/>
    </source>
</evidence>
<evidence type="ECO:0000313" key="4">
    <source>
        <dbReference type="Proteomes" id="UP000298545"/>
    </source>
</evidence>
<reference evidence="2 4" key="1">
    <citation type="submission" date="2019-04" db="EMBL/GenBank/DDBJ databases">
        <title>Complete genome sequence of Agrobacterium larrymoorei CFBP5473.</title>
        <authorList>
            <person name="Haryono M."/>
            <person name="Chou L."/>
            <person name="Lin Y.-C."/>
            <person name="Lai E.-M."/>
            <person name="Kuo C.-H."/>
        </authorList>
    </citation>
    <scope>NUCLEOTIDE SEQUENCE [LARGE SCALE GENOMIC DNA]</scope>
    <source>
        <strain evidence="2 4">CFBP5473</strain>
    </source>
</reference>
<reference evidence="3 5" key="2">
    <citation type="submission" date="2021-03" db="EMBL/GenBank/DDBJ databases">
        <title>Rapid diversification of plasmids in a genus of pathogenic and nitrogen fixing bacteria.</title>
        <authorList>
            <person name="Weisberg A.J."/>
            <person name="Miller M."/>
            <person name="Ream W."/>
            <person name="Grunwald N.J."/>
            <person name="Chang J.H."/>
        </authorList>
    </citation>
    <scope>NUCLEOTIDE SEQUENCE [LARGE SCALE GENOMIC DNA]</scope>
    <source>
        <strain evidence="3 5">AF3.44</strain>
    </source>
</reference>
<dbReference type="KEGG" id="alf:CFBP5473_09995"/>
<protein>
    <submittedName>
        <fullName evidence="2">Type II toxin-antitoxin system RelE/ParE family toxin</fullName>
    </submittedName>
</protein>
<dbReference type="OrthoDB" id="595470at2"/>
<dbReference type="InterPro" id="IPR007712">
    <property type="entry name" value="RelE/ParE_toxin"/>
</dbReference>
<dbReference type="AlphaFoldDB" id="A0A4D7DPN1"/>
<dbReference type="RefSeq" id="WP_084631679.1">
    <property type="nucleotide sequence ID" value="NZ_CP039691.1"/>
</dbReference>
<gene>
    <name evidence="2" type="ORF">CFBP5473_09995</name>
    <name evidence="3" type="ORF">J5285_09725</name>
</gene>
<dbReference type="Proteomes" id="UP000826513">
    <property type="component" value="Chromosome 1"/>
</dbReference>
<evidence type="ECO:0000313" key="2">
    <source>
        <dbReference type="EMBL" id="QCI98208.1"/>
    </source>
</evidence>
<dbReference type="Gene3D" id="3.30.2310.20">
    <property type="entry name" value="RelE-like"/>
    <property type="match status" value="1"/>
</dbReference>
<accession>A0A4D7DPN1</accession>
<evidence type="ECO:0000313" key="5">
    <source>
        <dbReference type="Proteomes" id="UP000826513"/>
    </source>
</evidence>
<dbReference type="Pfam" id="PF05016">
    <property type="entry name" value="ParE_toxin"/>
    <property type="match status" value="1"/>
</dbReference>
<sequence length="102" mass="11930">MKRRRLVVSHRALSDLLVDHNYINQFNPTAAKRLLKDINSKMISLAHSGMTGVPRDYVKGLRAFPYRDRCIYFLVNDEVLHVLRVLHGHQDISPEDFKQEED</sequence>
<proteinExistence type="predicted"/>
<dbReference type="EMBL" id="CP072167">
    <property type="protein sequence ID" value="QYA06339.1"/>
    <property type="molecule type" value="Genomic_DNA"/>
</dbReference>
<keyword evidence="1" id="KW-1277">Toxin-antitoxin system</keyword>
<organism evidence="2 4">
    <name type="scientific">Agrobacterium larrymoorei</name>
    <dbReference type="NCBI Taxonomy" id="160699"/>
    <lineage>
        <taxon>Bacteria</taxon>
        <taxon>Pseudomonadati</taxon>
        <taxon>Pseudomonadota</taxon>
        <taxon>Alphaproteobacteria</taxon>
        <taxon>Hyphomicrobiales</taxon>
        <taxon>Rhizobiaceae</taxon>
        <taxon>Rhizobium/Agrobacterium group</taxon>
        <taxon>Agrobacterium</taxon>
    </lineage>
</organism>
<dbReference type="Proteomes" id="UP000298545">
    <property type="component" value="Chromosome circular"/>
</dbReference>
<dbReference type="InterPro" id="IPR035093">
    <property type="entry name" value="RelE/ParE_toxin_dom_sf"/>
</dbReference>
<dbReference type="STRING" id="1367849.GCA_000518585_03168"/>
<name>A0A4D7DPN1_9HYPH</name>